<keyword evidence="4 9" id="KW-0808">Transferase</keyword>
<dbReference type="Gene3D" id="3.90.550.10">
    <property type="entry name" value="Spore Coat Polysaccharide Biosynthesis Protein SpsA, Chain A"/>
    <property type="match status" value="1"/>
</dbReference>
<dbReference type="InterPro" id="IPR050256">
    <property type="entry name" value="Glycosyltransferase_2"/>
</dbReference>
<dbReference type="KEGG" id="crw:CROST_000760"/>
<protein>
    <submittedName>
        <fullName evidence="9">Glycosyltransferase</fullName>
        <ecNumber evidence="9">2.4.-.-</ecNumber>
    </submittedName>
</protein>
<evidence type="ECO:0000256" key="5">
    <source>
        <dbReference type="ARBA" id="ARBA00022692"/>
    </source>
</evidence>
<evidence type="ECO:0000256" key="3">
    <source>
        <dbReference type="ARBA" id="ARBA00022676"/>
    </source>
</evidence>
<dbReference type="InterPro" id="IPR001173">
    <property type="entry name" value="Glyco_trans_2-like"/>
</dbReference>
<dbReference type="InterPro" id="IPR029044">
    <property type="entry name" value="Nucleotide-diphossugar_trans"/>
</dbReference>
<dbReference type="EC" id="2.4.-.-" evidence="9"/>
<name>A0A1S8L1C9_9CLOT</name>
<organism evidence="9 10">
    <name type="scientific">Clostridium felsineum</name>
    <dbReference type="NCBI Taxonomy" id="36839"/>
    <lineage>
        <taxon>Bacteria</taxon>
        <taxon>Bacillati</taxon>
        <taxon>Bacillota</taxon>
        <taxon>Clostridia</taxon>
        <taxon>Eubacteriales</taxon>
        <taxon>Clostridiaceae</taxon>
        <taxon>Clostridium</taxon>
    </lineage>
</organism>
<dbReference type="EMBL" id="CP096983">
    <property type="protein sequence ID" value="URZ09405.1"/>
    <property type="molecule type" value="Genomic_DNA"/>
</dbReference>
<dbReference type="AlphaFoldDB" id="A0A1S8L1C9"/>
<dbReference type="GO" id="GO:0005886">
    <property type="term" value="C:plasma membrane"/>
    <property type="evidence" value="ECO:0007669"/>
    <property type="project" value="UniProtKB-SubCell"/>
</dbReference>
<evidence type="ECO:0000256" key="1">
    <source>
        <dbReference type="ARBA" id="ARBA00004651"/>
    </source>
</evidence>
<dbReference type="PANTHER" id="PTHR48090">
    <property type="entry name" value="UNDECAPRENYL-PHOSPHATE 4-DEOXY-4-FORMAMIDO-L-ARABINOSE TRANSFERASE-RELATED"/>
    <property type="match status" value="1"/>
</dbReference>
<dbReference type="SUPFAM" id="SSF53448">
    <property type="entry name" value="Nucleotide-diphospho-sugar transferases"/>
    <property type="match status" value="1"/>
</dbReference>
<dbReference type="Pfam" id="PF00535">
    <property type="entry name" value="Glycos_transf_2"/>
    <property type="match status" value="1"/>
</dbReference>
<sequence length="322" mass="36822">MGYRVVYSVVVPIFNEELVILESYKRLKEVMDKTNEEYELVFVNDGSRDSTKKKTELICEKDDRVKLVNFSRNFGHQAAITAGMDVAVGDAIVVIDADLQDPPEVILQMIEKWKQGYEVVYGKRAKREGETFFKKITSSMYYRILKSMTNVDVPVDVGDFRLIDRKVCDALASLPEKSRYVRGLVSWVGFKQTYVEFVRHERFAGETKYPLKKMVKLALDGITSLSYKPLAFSSYMGVIFSIIGVIAAISIIIRNVVLKAHVLSLGLLLSLIVIMFGMLFVTNGIMGQYIARIFEESKERPVYIIDNIVNYKEQDMQRKKVN</sequence>
<evidence type="ECO:0000256" key="2">
    <source>
        <dbReference type="ARBA" id="ARBA00022475"/>
    </source>
</evidence>
<keyword evidence="10" id="KW-1185">Reference proteome</keyword>
<comment type="subcellular location">
    <subcellularLocation>
        <location evidence="1">Cell membrane</location>
        <topology evidence="1">Multi-pass membrane protein</topology>
    </subcellularLocation>
</comment>
<evidence type="ECO:0000256" key="8">
    <source>
        <dbReference type="ARBA" id="ARBA00038152"/>
    </source>
</evidence>
<dbReference type="FunFam" id="3.90.550.10:FF:000079">
    <property type="entry name" value="Probable glycosyl transferase"/>
    <property type="match status" value="1"/>
</dbReference>
<dbReference type="STRING" id="84029.CROST_32470"/>
<dbReference type="Proteomes" id="UP000190951">
    <property type="component" value="Chromosome"/>
</dbReference>
<proteinExistence type="inferred from homology"/>
<reference evidence="9 10" key="1">
    <citation type="submission" date="2022-04" db="EMBL/GenBank/DDBJ databases">
        <title>Genome sequence of C. roseum typestrain.</title>
        <authorList>
            <person name="Poehlein A."/>
            <person name="Schoch T."/>
            <person name="Duerre P."/>
            <person name="Daniel R."/>
        </authorList>
    </citation>
    <scope>NUCLEOTIDE SEQUENCE [LARGE SCALE GENOMIC DNA]</scope>
    <source>
        <strain evidence="9 10">DSM 7320</strain>
    </source>
</reference>
<keyword evidence="5" id="KW-0812">Transmembrane</keyword>
<keyword evidence="2" id="KW-1003">Cell membrane</keyword>
<accession>A0A1S8L1C9</accession>
<evidence type="ECO:0000256" key="6">
    <source>
        <dbReference type="ARBA" id="ARBA00022989"/>
    </source>
</evidence>
<dbReference type="GO" id="GO:0016757">
    <property type="term" value="F:glycosyltransferase activity"/>
    <property type="evidence" value="ECO:0007669"/>
    <property type="project" value="UniProtKB-KW"/>
</dbReference>
<keyword evidence="7" id="KW-0472">Membrane</keyword>
<evidence type="ECO:0000256" key="4">
    <source>
        <dbReference type="ARBA" id="ARBA00022679"/>
    </source>
</evidence>
<gene>
    <name evidence="9" type="ORF">CROST_000760</name>
</gene>
<comment type="similarity">
    <text evidence="8">Belongs to the glycosyltransferase 2 family. GtrB subfamily.</text>
</comment>
<keyword evidence="3 9" id="KW-0328">Glycosyltransferase</keyword>
<dbReference type="RefSeq" id="WP_077833522.1">
    <property type="nucleotide sequence ID" value="NZ_CP096983.1"/>
</dbReference>
<keyword evidence="6" id="KW-1133">Transmembrane helix</keyword>
<evidence type="ECO:0000256" key="7">
    <source>
        <dbReference type="ARBA" id="ARBA00023136"/>
    </source>
</evidence>
<dbReference type="PANTHER" id="PTHR48090:SF1">
    <property type="entry name" value="PROPHAGE BACTOPRENOL GLUCOSYL TRANSFERASE HOMOLOG"/>
    <property type="match status" value="1"/>
</dbReference>
<dbReference type="CDD" id="cd04187">
    <property type="entry name" value="DPM1_like_bac"/>
    <property type="match status" value="1"/>
</dbReference>
<evidence type="ECO:0000313" key="9">
    <source>
        <dbReference type="EMBL" id="URZ09405.1"/>
    </source>
</evidence>
<evidence type="ECO:0000313" key="10">
    <source>
        <dbReference type="Proteomes" id="UP000190951"/>
    </source>
</evidence>